<feature type="binding site" evidence="10">
    <location>
        <position position="118"/>
    </location>
    <ligand>
        <name>substrate</name>
    </ligand>
</feature>
<dbReference type="PROSITE" id="PS00572">
    <property type="entry name" value="GLYCOSYL_HYDROL_F1_1"/>
    <property type="match status" value="1"/>
</dbReference>
<dbReference type="GO" id="GO:0030245">
    <property type="term" value="P:cellulose catabolic process"/>
    <property type="evidence" value="ECO:0007669"/>
    <property type="project" value="UniProtKB-KW"/>
</dbReference>
<dbReference type="EMBL" id="FOFU01000003">
    <property type="protein sequence ID" value="SEQ26131.1"/>
    <property type="molecule type" value="Genomic_DNA"/>
</dbReference>
<dbReference type="InterPro" id="IPR017736">
    <property type="entry name" value="Glyco_hydro_1_beta-glucosidase"/>
</dbReference>
<dbReference type="InterPro" id="IPR033132">
    <property type="entry name" value="GH_1_N_CS"/>
</dbReference>
<feature type="binding site" evidence="10">
    <location>
        <position position="162"/>
    </location>
    <ligand>
        <name>substrate</name>
    </ligand>
</feature>
<dbReference type="PANTHER" id="PTHR10353">
    <property type="entry name" value="GLYCOSYL HYDROLASE"/>
    <property type="match status" value="1"/>
</dbReference>
<keyword evidence="6" id="KW-0119">Carbohydrate metabolism</keyword>
<comment type="similarity">
    <text evidence="2 12">Belongs to the glycosyl hydrolase 1 family.</text>
</comment>
<keyword evidence="4 12" id="KW-0378">Hydrolase</keyword>
<dbReference type="AlphaFoldDB" id="A0A1H9EKC6"/>
<dbReference type="OrthoDB" id="9765195at2"/>
<evidence type="ECO:0000256" key="8">
    <source>
        <dbReference type="ARBA" id="ARBA00023326"/>
    </source>
</evidence>
<evidence type="ECO:0000256" key="1">
    <source>
        <dbReference type="ARBA" id="ARBA00000448"/>
    </source>
</evidence>
<dbReference type="GO" id="GO:0005829">
    <property type="term" value="C:cytosol"/>
    <property type="evidence" value="ECO:0007669"/>
    <property type="project" value="TreeGrafter"/>
</dbReference>
<dbReference type="InterPro" id="IPR001360">
    <property type="entry name" value="Glyco_hydro_1"/>
</dbReference>
<dbReference type="RefSeq" id="WP_074642339.1">
    <property type="nucleotide sequence ID" value="NZ_FOFU01000003.1"/>
</dbReference>
<keyword evidence="5" id="KW-0136">Cellulose degradation</keyword>
<dbReference type="NCBIfam" id="TIGR03356">
    <property type="entry name" value="BGL"/>
    <property type="match status" value="1"/>
</dbReference>
<dbReference type="InterPro" id="IPR017853">
    <property type="entry name" value="GH"/>
</dbReference>
<dbReference type="SUPFAM" id="SSF51445">
    <property type="entry name" value="(Trans)glycosidases"/>
    <property type="match status" value="1"/>
</dbReference>
<keyword evidence="14" id="KW-1185">Reference proteome</keyword>
<sequence>MSFRKDFMWGAATASFQIEGAWNEDGKSPSIWDVFCEEPGRIEDGSDGKVACDHYHRYKEDVKLMADLGLKAYRFSIAWPRVIPEGTGKVNEKGLEFYSNLVDELLKYNITPFVTLYHWDLPYSLQIKGGWLNPEISDWFEEYTRAVVAKLGDRVKHFITFNEPSVFLGCGNLFGVHAPGMKCGSRDLLLAGHNVHIAHGKAVRAIRELAPDAQVGITLATMPRIPNGDMDEKAAYDIYFSCHKPFFVWSDAYWADPIVFGHYPEDLVNECKDIFPKVTDEDMKLISQKIDFIGQNIYQGKYEEGYERPRGTPHTEIGWDTFDSALEWGVKHFYKRWKLPIYITENGLSCHDWESLDGKVHDPNRIDFLHRYLRGLKTAADASCDIRGYFQWSFMDNFEWAKGYNPRFGMVFCDYNTLKRIPKDSAYWYKEVIESNGENL</sequence>
<feature type="binding site" evidence="10">
    <location>
        <position position="17"/>
    </location>
    <ligand>
        <name>substrate</name>
    </ligand>
</feature>
<dbReference type="InterPro" id="IPR018120">
    <property type="entry name" value="Glyco_hydro_1_AS"/>
</dbReference>
<feature type="active site" description="Proton donor" evidence="9">
    <location>
        <position position="163"/>
    </location>
</feature>
<evidence type="ECO:0000256" key="11">
    <source>
        <dbReference type="PROSITE-ProRule" id="PRU10055"/>
    </source>
</evidence>
<keyword evidence="7 12" id="KW-0326">Glycosidase</keyword>
<dbReference type="Pfam" id="PF00232">
    <property type="entry name" value="Glyco_hydro_1"/>
    <property type="match status" value="1"/>
</dbReference>
<dbReference type="Gene3D" id="3.20.20.80">
    <property type="entry name" value="Glycosidases"/>
    <property type="match status" value="1"/>
</dbReference>
<organism evidence="13 14">
    <name type="scientific">Treponema bryantii</name>
    <dbReference type="NCBI Taxonomy" id="163"/>
    <lineage>
        <taxon>Bacteria</taxon>
        <taxon>Pseudomonadati</taxon>
        <taxon>Spirochaetota</taxon>
        <taxon>Spirochaetia</taxon>
        <taxon>Spirochaetales</taxon>
        <taxon>Treponemataceae</taxon>
        <taxon>Treponema</taxon>
    </lineage>
</organism>
<evidence type="ECO:0000256" key="6">
    <source>
        <dbReference type="ARBA" id="ARBA00023277"/>
    </source>
</evidence>
<evidence type="ECO:0000256" key="5">
    <source>
        <dbReference type="ARBA" id="ARBA00023001"/>
    </source>
</evidence>
<feature type="active site" description="Nucleophile" evidence="9 11">
    <location>
        <position position="345"/>
    </location>
</feature>
<feature type="binding site" evidence="10">
    <location>
        <position position="298"/>
    </location>
    <ligand>
        <name>substrate</name>
    </ligand>
</feature>
<protein>
    <recommendedName>
        <fullName evidence="3 12">Beta-glucosidase</fullName>
        <ecNumber evidence="3 12">3.2.1.21</ecNumber>
    </recommendedName>
</protein>
<gene>
    <name evidence="13" type="ORF">SAMN04487977_103194</name>
</gene>
<keyword evidence="8" id="KW-0624">Polysaccharide degradation</keyword>
<dbReference type="Proteomes" id="UP000182360">
    <property type="component" value="Unassembled WGS sequence"/>
</dbReference>
<evidence type="ECO:0000313" key="14">
    <source>
        <dbReference type="Proteomes" id="UP000182360"/>
    </source>
</evidence>
<evidence type="ECO:0000256" key="10">
    <source>
        <dbReference type="PIRSR" id="PIRSR617736-2"/>
    </source>
</evidence>
<feature type="binding site" evidence="10">
    <location>
        <begin position="399"/>
        <end position="400"/>
    </location>
    <ligand>
        <name>substrate</name>
    </ligand>
</feature>
<reference evidence="13 14" key="1">
    <citation type="submission" date="2016-10" db="EMBL/GenBank/DDBJ databases">
        <authorList>
            <person name="de Groot N.N."/>
        </authorList>
    </citation>
    <scope>NUCLEOTIDE SEQUENCE [LARGE SCALE GENOMIC DNA]</scope>
    <source>
        <strain evidence="13 14">B25</strain>
    </source>
</reference>
<dbReference type="FunFam" id="3.20.20.80:FF:000004">
    <property type="entry name" value="Beta-glucosidase 6-phospho-beta-glucosidase"/>
    <property type="match status" value="1"/>
</dbReference>
<evidence type="ECO:0000256" key="12">
    <source>
        <dbReference type="RuleBase" id="RU361175"/>
    </source>
</evidence>
<comment type="catalytic activity">
    <reaction evidence="1 12">
        <text>Hydrolysis of terminal, non-reducing beta-D-glucosyl residues with release of beta-D-glucose.</text>
        <dbReference type="EC" id="3.2.1.21"/>
    </reaction>
</comment>
<proteinExistence type="inferred from homology"/>
<dbReference type="PRINTS" id="PR00131">
    <property type="entry name" value="GLHYDRLASE1"/>
</dbReference>
<evidence type="ECO:0000256" key="7">
    <source>
        <dbReference type="ARBA" id="ARBA00023295"/>
    </source>
</evidence>
<evidence type="ECO:0000256" key="3">
    <source>
        <dbReference type="ARBA" id="ARBA00012744"/>
    </source>
</evidence>
<evidence type="ECO:0000256" key="2">
    <source>
        <dbReference type="ARBA" id="ARBA00010838"/>
    </source>
</evidence>
<evidence type="ECO:0000256" key="9">
    <source>
        <dbReference type="PIRSR" id="PIRSR617736-1"/>
    </source>
</evidence>
<evidence type="ECO:0000256" key="4">
    <source>
        <dbReference type="ARBA" id="ARBA00022801"/>
    </source>
</evidence>
<feature type="binding site" evidence="10">
    <location>
        <position position="392"/>
    </location>
    <ligand>
        <name>substrate</name>
    </ligand>
</feature>
<dbReference type="PANTHER" id="PTHR10353:SF36">
    <property type="entry name" value="LP05116P"/>
    <property type="match status" value="1"/>
</dbReference>
<dbReference type="EC" id="3.2.1.21" evidence="3 12"/>
<evidence type="ECO:0000313" key="13">
    <source>
        <dbReference type="EMBL" id="SEQ26131.1"/>
    </source>
</evidence>
<dbReference type="PROSITE" id="PS00653">
    <property type="entry name" value="GLYCOSYL_HYDROL_F1_2"/>
    <property type="match status" value="1"/>
</dbReference>
<dbReference type="GO" id="GO:0008422">
    <property type="term" value="F:beta-glucosidase activity"/>
    <property type="evidence" value="ECO:0007669"/>
    <property type="project" value="UniProtKB-EC"/>
</dbReference>
<dbReference type="STRING" id="163.SAMN04487775_105139"/>
<name>A0A1H9EKC6_9SPIR</name>
<accession>A0A1H9EKC6</accession>